<keyword evidence="2" id="KW-1185">Reference proteome</keyword>
<reference evidence="1 2" key="1">
    <citation type="submission" date="2019-02" db="EMBL/GenBank/DDBJ databases">
        <title>Deep-cultivation of Planctomycetes and their phenomic and genomic characterization uncovers novel biology.</title>
        <authorList>
            <person name="Wiegand S."/>
            <person name="Jogler M."/>
            <person name="Boedeker C."/>
            <person name="Pinto D."/>
            <person name="Vollmers J."/>
            <person name="Rivas-Marin E."/>
            <person name="Kohn T."/>
            <person name="Peeters S.H."/>
            <person name="Heuer A."/>
            <person name="Rast P."/>
            <person name="Oberbeckmann S."/>
            <person name="Bunk B."/>
            <person name="Jeske O."/>
            <person name="Meyerdierks A."/>
            <person name="Storesund J.E."/>
            <person name="Kallscheuer N."/>
            <person name="Luecker S."/>
            <person name="Lage O.M."/>
            <person name="Pohl T."/>
            <person name="Merkel B.J."/>
            <person name="Hornburger P."/>
            <person name="Mueller R.-W."/>
            <person name="Bruemmer F."/>
            <person name="Labrenz M."/>
            <person name="Spormann A.M."/>
            <person name="Op Den Camp H."/>
            <person name="Overmann J."/>
            <person name="Amann R."/>
            <person name="Jetten M.S.M."/>
            <person name="Mascher T."/>
            <person name="Medema M.H."/>
            <person name="Devos D.P."/>
            <person name="Kaster A.-K."/>
            <person name="Ovreas L."/>
            <person name="Rohde M."/>
            <person name="Galperin M.Y."/>
            <person name="Jogler C."/>
        </authorList>
    </citation>
    <scope>NUCLEOTIDE SEQUENCE [LARGE SCALE GENOMIC DNA]</scope>
    <source>
        <strain evidence="1 2">Enr8</strain>
    </source>
</reference>
<dbReference type="Proteomes" id="UP000318878">
    <property type="component" value="Unassembled WGS sequence"/>
</dbReference>
<comment type="caution">
    <text evidence="1">The sequence shown here is derived from an EMBL/GenBank/DDBJ whole genome shotgun (WGS) entry which is preliminary data.</text>
</comment>
<gene>
    <name evidence="1" type="ORF">Enr8_01890</name>
</gene>
<evidence type="ECO:0000313" key="1">
    <source>
        <dbReference type="EMBL" id="TWT38497.1"/>
    </source>
</evidence>
<organism evidence="1 2">
    <name type="scientific">Blastopirellula retiformator</name>
    <dbReference type="NCBI Taxonomy" id="2527970"/>
    <lineage>
        <taxon>Bacteria</taxon>
        <taxon>Pseudomonadati</taxon>
        <taxon>Planctomycetota</taxon>
        <taxon>Planctomycetia</taxon>
        <taxon>Pirellulales</taxon>
        <taxon>Pirellulaceae</taxon>
        <taxon>Blastopirellula</taxon>
    </lineage>
</organism>
<protein>
    <submittedName>
        <fullName evidence="1">Uncharacterized protein</fullName>
    </submittedName>
</protein>
<name>A0A5C5VKK5_9BACT</name>
<proteinExistence type="predicted"/>
<accession>A0A5C5VKK5</accession>
<dbReference type="AlphaFoldDB" id="A0A5C5VKK5"/>
<dbReference type="EMBL" id="SJPF01000001">
    <property type="protein sequence ID" value="TWT38497.1"/>
    <property type="molecule type" value="Genomic_DNA"/>
</dbReference>
<evidence type="ECO:0000313" key="2">
    <source>
        <dbReference type="Proteomes" id="UP000318878"/>
    </source>
</evidence>
<dbReference type="RefSeq" id="WP_186767361.1">
    <property type="nucleotide sequence ID" value="NZ_SJPF01000001.1"/>
</dbReference>
<sequence>MSAPVCLLLSLVAAPADESTLKLLQQFRGEFVAITPADSAKQSYAIC</sequence>